<organism evidence="4 5">
    <name type="scientific">Halopolyspora algeriensis</name>
    <dbReference type="NCBI Taxonomy" id="1500506"/>
    <lineage>
        <taxon>Bacteria</taxon>
        <taxon>Bacillati</taxon>
        <taxon>Actinomycetota</taxon>
        <taxon>Actinomycetes</taxon>
        <taxon>Actinomycetes incertae sedis</taxon>
        <taxon>Halopolyspora</taxon>
    </lineage>
</organism>
<evidence type="ECO:0000256" key="2">
    <source>
        <dbReference type="SAM" id="Phobius"/>
    </source>
</evidence>
<evidence type="ECO:0000256" key="1">
    <source>
        <dbReference type="SAM" id="MobiDB-lite"/>
    </source>
</evidence>
<feature type="compositionally biased region" description="Pro residues" evidence="1">
    <location>
        <begin position="17"/>
        <end position="29"/>
    </location>
</feature>
<sequence length="167" mass="18223">MTEPNPYSQTPNVPAMPHQPPHPGAQPPAVPGEPAAFGLAMKNRHPVAAWLLWPCLTLGIYVLVWYYKIHKEMAEFDRRRAVPTAGPVLVLLLLSWTIIAPLVSYYNCGDRIRNAQRAAGLQATCSPGAGTVLMLVFGLGVLYYQAELNKIADSYGVGEGQQVPLFV</sequence>
<protein>
    <submittedName>
        <fullName evidence="4">Uncharacterized protein DUF4234</fullName>
    </submittedName>
</protein>
<feature type="transmembrane region" description="Helical" evidence="2">
    <location>
        <begin position="126"/>
        <end position="144"/>
    </location>
</feature>
<keyword evidence="2" id="KW-1133">Transmembrane helix</keyword>
<keyword evidence="2" id="KW-0472">Membrane</keyword>
<evidence type="ECO:0000313" key="4">
    <source>
        <dbReference type="EMBL" id="RCW45856.1"/>
    </source>
</evidence>
<keyword evidence="5" id="KW-1185">Reference proteome</keyword>
<dbReference type="EMBL" id="QPJC01000002">
    <property type="protein sequence ID" value="RCW45856.1"/>
    <property type="molecule type" value="Genomic_DNA"/>
</dbReference>
<dbReference type="AlphaFoldDB" id="A0A368VUT1"/>
<feature type="domain" description="DUF4234" evidence="3">
    <location>
        <begin position="46"/>
        <end position="113"/>
    </location>
</feature>
<dbReference type="Proteomes" id="UP000253495">
    <property type="component" value="Unassembled WGS sequence"/>
</dbReference>
<evidence type="ECO:0000259" key="3">
    <source>
        <dbReference type="Pfam" id="PF14018"/>
    </source>
</evidence>
<accession>A0A368VUT1</accession>
<feature type="transmembrane region" description="Helical" evidence="2">
    <location>
        <begin position="88"/>
        <end position="106"/>
    </location>
</feature>
<dbReference type="Pfam" id="PF14018">
    <property type="entry name" value="DUF4234"/>
    <property type="match status" value="1"/>
</dbReference>
<comment type="caution">
    <text evidence="4">The sequence shown here is derived from an EMBL/GenBank/DDBJ whole genome shotgun (WGS) entry which is preliminary data.</text>
</comment>
<proteinExistence type="predicted"/>
<keyword evidence="2" id="KW-0812">Transmembrane</keyword>
<feature type="compositionally biased region" description="Polar residues" evidence="1">
    <location>
        <begin position="1"/>
        <end position="10"/>
    </location>
</feature>
<name>A0A368VUT1_9ACTN</name>
<evidence type="ECO:0000313" key="5">
    <source>
        <dbReference type="Proteomes" id="UP000253495"/>
    </source>
</evidence>
<feature type="region of interest" description="Disordered" evidence="1">
    <location>
        <begin position="1"/>
        <end position="29"/>
    </location>
</feature>
<dbReference type="RefSeq" id="WP_420810131.1">
    <property type="nucleotide sequence ID" value="NZ_QPJC01000002.1"/>
</dbReference>
<reference evidence="4 5" key="1">
    <citation type="submission" date="2018-07" db="EMBL/GenBank/DDBJ databases">
        <title>Genomic Encyclopedia of Type Strains, Phase III (KMG-III): the genomes of soil and plant-associated and newly described type strains.</title>
        <authorList>
            <person name="Whitman W."/>
        </authorList>
    </citation>
    <scope>NUCLEOTIDE SEQUENCE [LARGE SCALE GENOMIC DNA]</scope>
    <source>
        <strain evidence="4 5">CECT 8575</strain>
    </source>
</reference>
<gene>
    <name evidence="4" type="ORF">DFQ14_102157</name>
</gene>
<dbReference type="InterPro" id="IPR025328">
    <property type="entry name" value="DUF4234"/>
</dbReference>
<feature type="transmembrane region" description="Helical" evidence="2">
    <location>
        <begin position="47"/>
        <end position="67"/>
    </location>
</feature>